<dbReference type="GO" id="GO:0051536">
    <property type="term" value="F:iron-sulfur cluster binding"/>
    <property type="evidence" value="ECO:0007669"/>
    <property type="project" value="UniProtKB-KW"/>
</dbReference>
<dbReference type="PANTHER" id="PTHR43432">
    <property type="entry name" value="SLR0285 PROTEIN"/>
    <property type="match status" value="1"/>
</dbReference>
<dbReference type="SUPFAM" id="SSF102114">
    <property type="entry name" value="Radical SAM enzymes"/>
    <property type="match status" value="1"/>
</dbReference>
<dbReference type="Gene3D" id="3.80.30.30">
    <property type="match status" value="1"/>
</dbReference>
<keyword evidence="3" id="KW-0411">Iron-sulfur</keyword>
<dbReference type="PANTHER" id="PTHR43432:SF4">
    <property type="entry name" value="RADICAL SAM CORE DOMAIN-CONTAINING PROTEIN"/>
    <property type="match status" value="1"/>
</dbReference>
<evidence type="ECO:0000313" key="6">
    <source>
        <dbReference type="Proteomes" id="UP000315399"/>
    </source>
</evidence>
<keyword evidence="1" id="KW-0479">Metal-binding</keyword>
<dbReference type="InterPro" id="IPR040086">
    <property type="entry name" value="MJ0683-like"/>
</dbReference>
<dbReference type="CDD" id="cd01335">
    <property type="entry name" value="Radical_SAM"/>
    <property type="match status" value="1"/>
</dbReference>
<evidence type="ECO:0000256" key="2">
    <source>
        <dbReference type="ARBA" id="ARBA00023004"/>
    </source>
</evidence>
<feature type="domain" description="Radical SAM core" evidence="4">
    <location>
        <begin position="49"/>
        <end position="222"/>
    </location>
</feature>
<dbReference type="SFLD" id="SFLDS00029">
    <property type="entry name" value="Radical_SAM"/>
    <property type="match status" value="1"/>
</dbReference>
<dbReference type="EMBL" id="QNVH01000046">
    <property type="protein sequence ID" value="TDA38125.1"/>
    <property type="molecule type" value="Genomic_DNA"/>
</dbReference>
<dbReference type="Proteomes" id="UP000315399">
    <property type="component" value="Unassembled WGS sequence"/>
</dbReference>
<gene>
    <name evidence="5" type="ORF">DSO08_04635</name>
</gene>
<dbReference type="GO" id="GO:0003824">
    <property type="term" value="F:catalytic activity"/>
    <property type="evidence" value="ECO:0007669"/>
    <property type="project" value="InterPro"/>
</dbReference>
<accession>A0A523BB32</accession>
<sequence length="400" mass="45543">MPISSGIAPQLILEPIPHILVPTKKCVVHGWYFPYRSGRRECSSERILVNPYNGCTINCPMCYARAYGGYFEEWNKTGIVTVFKEIDKKLNGELRRLYYASCGYFSPVTDPFQSPLEETYHLSERCMGVFLDLDLPVEFVTKNGAKVPNRLLRRMSEHPYNHCFCQFTLLSLDEDIRRAFSPGGSTVEEQLRAIQKSKDHGLYVVVRIDPILPGINDALRDLSDLLDAVKERGADHVIASVCDINASYIDRLLSVVKSIDSKIPKLWHSIYRERIGLSYQASEAYRSKVFGALRELSAKKGLTFALCMEFRKVGRNYIGMNSEFMTSKVCEGKTVPVYFRTNLGENFRPIPRCDGDCLSCARGVQEPVCGKPYLMEADSMTYSKYLRLKPDKSLLKIREK</sequence>
<reference evidence="5 6" key="1">
    <citation type="journal article" date="2019" name="Nat. Microbiol.">
        <title>Expanding anaerobic alkane metabolism in the domain of Archaea.</title>
        <authorList>
            <person name="Wang Y."/>
            <person name="Wegener G."/>
            <person name="Hou J."/>
            <person name="Wang F."/>
            <person name="Xiao X."/>
        </authorList>
    </citation>
    <scope>NUCLEOTIDE SEQUENCE [LARGE SCALE GENOMIC DNA]</scope>
    <source>
        <strain evidence="5">WYZ-LMO10</strain>
    </source>
</reference>
<name>A0A523BB32_9CREN</name>
<evidence type="ECO:0000259" key="4">
    <source>
        <dbReference type="Pfam" id="PF04055"/>
    </source>
</evidence>
<dbReference type="InterPro" id="IPR058240">
    <property type="entry name" value="rSAM_sf"/>
</dbReference>
<dbReference type="Pfam" id="PF04055">
    <property type="entry name" value="Radical_SAM"/>
    <property type="match status" value="1"/>
</dbReference>
<keyword evidence="2" id="KW-0408">Iron</keyword>
<organism evidence="5 6">
    <name type="scientific">Thermoproteota archaeon</name>
    <dbReference type="NCBI Taxonomy" id="2056631"/>
    <lineage>
        <taxon>Archaea</taxon>
        <taxon>Thermoproteota</taxon>
    </lineage>
</organism>
<evidence type="ECO:0000256" key="1">
    <source>
        <dbReference type="ARBA" id="ARBA00022723"/>
    </source>
</evidence>
<proteinExistence type="predicted"/>
<evidence type="ECO:0000256" key="3">
    <source>
        <dbReference type="ARBA" id="ARBA00023014"/>
    </source>
</evidence>
<evidence type="ECO:0000313" key="5">
    <source>
        <dbReference type="EMBL" id="TDA38125.1"/>
    </source>
</evidence>
<dbReference type="AlphaFoldDB" id="A0A523BB32"/>
<dbReference type="SFLD" id="SFLDG01084">
    <property type="entry name" value="Uncharacterised_Radical_SAM_Su"/>
    <property type="match status" value="1"/>
</dbReference>
<comment type="caution">
    <text evidence="5">The sequence shown here is derived from an EMBL/GenBank/DDBJ whole genome shotgun (WGS) entry which is preliminary data.</text>
</comment>
<protein>
    <recommendedName>
        <fullName evidence="4">Radical SAM core domain-containing protein</fullName>
    </recommendedName>
</protein>
<dbReference type="InterPro" id="IPR007197">
    <property type="entry name" value="rSAM"/>
</dbReference>
<dbReference type="GO" id="GO:0046872">
    <property type="term" value="F:metal ion binding"/>
    <property type="evidence" value="ECO:0007669"/>
    <property type="project" value="UniProtKB-KW"/>
</dbReference>